<keyword evidence="1" id="KW-0378">Hydrolase</keyword>
<protein>
    <submittedName>
        <fullName evidence="4">S9 family peptidase</fullName>
    </submittedName>
</protein>
<comment type="caution">
    <text evidence="4">The sequence shown here is derived from an EMBL/GenBank/DDBJ whole genome shotgun (WGS) entry which is preliminary data.</text>
</comment>
<organism evidence="4 5">
    <name type="scientific">Microbacterium allomyrinae</name>
    <dbReference type="NCBI Taxonomy" id="2830666"/>
    <lineage>
        <taxon>Bacteria</taxon>
        <taxon>Bacillati</taxon>
        <taxon>Actinomycetota</taxon>
        <taxon>Actinomycetes</taxon>
        <taxon>Micrococcales</taxon>
        <taxon>Microbacteriaceae</taxon>
        <taxon>Microbacterium</taxon>
    </lineage>
</organism>
<accession>A0A9X1LUH3</accession>
<dbReference type="PANTHER" id="PTHR42776:SF27">
    <property type="entry name" value="DIPEPTIDYL PEPTIDASE FAMILY MEMBER 6"/>
    <property type="match status" value="1"/>
</dbReference>
<evidence type="ECO:0000256" key="1">
    <source>
        <dbReference type="ARBA" id="ARBA00022801"/>
    </source>
</evidence>
<keyword evidence="2" id="KW-0645">Protease</keyword>
<keyword evidence="2" id="KW-0720">Serine protease</keyword>
<dbReference type="AlphaFoldDB" id="A0A9X1LUH3"/>
<dbReference type="InterPro" id="IPR029058">
    <property type="entry name" value="AB_hydrolase_fold"/>
</dbReference>
<dbReference type="RefSeq" id="WP_229383978.1">
    <property type="nucleotide sequence ID" value="NZ_JAGTTN010000002.1"/>
</dbReference>
<dbReference type="InterPro" id="IPR001375">
    <property type="entry name" value="Peptidase_S9_cat"/>
</dbReference>
<proteinExistence type="predicted"/>
<dbReference type="GO" id="GO:0004252">
    <property type="term" value="F:serine-type endopeptidase activity"/>
    <property type="evidence" value="ECO:0007669"/>
    <property type="project" value="TreeGrafter"/>
</dbReference>
<reference evidence="4" key="1">
    <citation type="submission" date="2021-04" db="EMBL/GenBank/DDBJ databases">
        <title>Microbacterium tenobrionis sp. nov. and Microbacterium allomyrinae sp. nov., isolated from larvae of Tenobrio molitor and Allomyrina dichotoma, respectively.</title>
        <authorList>
            <person name="Lee S.D."/>
        </authorList>
    </citation>
    <scope>NUCLEOTIDE SEQUENCE</scope>
    <source>
        <strain evidence="4">BWT-G7</strain>
    </source>
</reference>
<name>A0A9X1LUH3_9MICO</name>
<dbReference type="PANTHER" id="PTHR42776">
    <property type="entry name" value="SERINE PEPTIDASE S9 FAMILY MEMBER"/>
    <property type="match status" value="1"/>
</dbReference>
<dbReference type="Pfam" id="PF00326">
    <property type="entry name" value="Peptidase_S9"/>
    <property type="match status" value="1"/>
</dbReference>
<dbReference type="Gene3D" id="2.120.10.30">
    <property type="entry name" value="TolB, C-terminal domain"/>
    <property type="match status" value="1"/>
</dbReference>
<dbReference type="SUPFAM" id="SSF82171">
    <property type="entry name" value="DPP6 N-terminal domain-like"/>
    <property type="match status" value="1"/>
</dbReference>
<dbReference type="GO" id="GO:0006508">
    <property type="term" value="P:proteolysis"/>
    <property type="evidence" value="ECO:0007669"/>
    <property type="project" value="InterPro"/>
</dbReference>
<evidence type="ECO:0000256" key="2">
    <source>
        <dbReference type="ARBA" id="ARBA00022825"/>
    </source>
</evidence>
<evidence type="ECO:0000313" key="4">
    <source>
        <dbReference type="EMBL" id="MCC2032056.1"/>
    </source>
</evidence>
<dbReference type="PROSITE" id="PS50042">
    <property type="entry name" value="CNMP_BINDING_3"/>
    <property type="match status" value="1"/>
</dbReference>
<dbReference type="EMBL" id="JAGTTN010000002">
    <property type="protein sequence ID" value="MCC2032056.1"/>
    <property type="molecule type" value="Genomic_DNA"/>
</dbReference>
<dbReference type="InterPro" id="IPR011659">
    <property type="entry name" value="WD40"/>
</dbReference>
<evidence type="ECO:0000259" key="3">
    <source>
        <dbReference type="PROSITE" id="PS50042"/>
    </source>
</evidence>
<sequence>MRARDIESLISVGRPDIAPDGSFAVFATSRPDLAANHSVGQLWRIELPDGTPRRLTRGIADSRPAVSPDGTRIAFVRGDAKGKPQVHVLVAAGGEPVQATDAVLGVEDFAWSPDGARLAFTARVPEKGRYGSVEGLDASAEAPRHVTGIRWHANGLGYLADRPAHVFVIAAPAADAEPFYEPASAVLPEGVAPPKKTIVAAEARQLTEGTASHGGAVFTADGREVLTVPDEVEPLARDLRSRVVAIAVDGSQRREVLGVDAGLSVLHLRVSVDGSIAALAHEVGDGVDFIAPGVGLWLLEPDGARRLTDAETIDLGEVGSHISPIGDDFLVQDRTRGRVRLLRVTRSGDVTEVLGGDVEVVGHAAAEDRLVASIAAPDSFGELVLVDDAGGDLDGLSRTLTSFGARAAASGIIAPQELTITGRDGYPVHGWVATPEGEGPFPVILQIHGGPYASYGVHLFDETQVLVDAGYAVVYSNPRGSAGYGRAHGRSIRREMGTADFADVIDFFDGAIAADPRLDADRVGIMGGSYGGYLTAWVIAHDHRFAGAIVERGFLDPATFQGTSDIGTFFGDEYVGVSDADIARQSPMAVVSRVKTPTFVIHSELDFRCPLEQATRYYSALKRQGTEAEMLVFPGENHELTRAGQPRHRVERFDAILDWWGRYLPVR</sequence>
<dbReference type="InterPro" id="IPR000595">
    <property type="entry name" value="cNMP-bd_dom"/>
</dbReference>
<dbReference type="Proteomes" id="UP001139354">
    <property type="component" value="Unassembled WGS sequence"/>
</dbReference>
<dbReference type="SUPFAM" id="SSF53474">
    <property type="entry name" value="alpha/beta-Hydrolases"/>
    <property type="match status" value="1"/>
</dbReference>
<evidence type="ECO:0000313" key="5">
    <source>
        <dbReference type="Proteomes" id="UP001139354"/>
    </source>
</evidence>
<dbReference type="Pfam" id="PF07676">
    <property type="entry name" value="PD40"/>
    <property type="match status" value="2"/>
</dbReference>
<dbReference type="InterPro" id="IPR011042">
    <property type="entry name" value="6-blade_b-propeller_TolB-like"/>
</dbReference>
<keyword evidence="5" id="KW-1185">Reference proteome</keyword>
<gene>
    <name evidence="4" type="ORF">KEC57_07630</name>
</gene>
<feature type="domain" description="Cyclic nucleotide-binding" evidence="3">
    <location>
        <begin position="353"/>
        <end position="401"/>
    </location>
</feature>
<dbReference type="Gene3D" id="3.40.50.1820">
    <property type="entry name" value="alpha/beta hydrolase"/>
    <property type="match status" value="1"/>
</dbReference>